<comment type="caution">
    <text evidence="1">The sequence shown here is derived from an EMBL/GenBank/DDBJ whole genome shotgun (WGS) entry which is preliminary data.</text>
</comment>
<keyword evidence="2" id="KW-1185">Reference proteome</keyword>
<gene>
    <name evidence="1" type="ORF">RND71_014021</name>
</gene>
<proteinExistence type="predicted"/>
<dbReference type="AlphaFoldDB" id="A0AAE1SBW6"/>
<evidence type="ECO:0000313" key="1">
    <source>
        <dbReference type="EMBL" id="KAK4366141.1"/>
    </source>
</evidence>
<accession>A0AAE1SBW6</accession>
<dbReference type="Proteomes" id="UP001291623">
    <property type="component" value="Unassembled WGS sequence"/>
</dbReference>
<sequence length="54" mass="6135">MRMKKGALISDNKLLKNKVNSLQVDALKEIVNELGEIRDDVEENSSTIDNETFK</sequence>
<protein>
    <submittedName>
        <fullName evidence="1">Uncharacterized protein</fullName>
    </submittedName>
</protein>
<evidence type="ECO:0000313" key="2">
    <source>
        <dbReference type="Proteomes" id="UP001291623"/>
    </source>
</evidence>
<organism evidence="1 2">
    <name type="scientific">Anisodus tanguticus</name>
    <dbReference type="NCBI Taxonomy" id="243964"/>
    <lineage>
        <taxon>Eukaryota</taxon>
        <taxon>Viridiplantae</taxon>
        <taxon>Streptophyta</taxon>
        <taxon>Embryophyta</taxon>
        <taxon>Tracheophyta</taxon>
        <taxon>Spermatophyta</taxon>
        <taxon>Magnoliopsida</taxon>
        <taxon>eudicotyledons</taxon>
        <taxon>Gunneridae</taxon>
        <taxon>Pentapetalae</taxon>
        <taxon>asterids</taxon>
        <taxon>lamiids</taxon>
        <taxon>Solanales</taxon>
        <taxon>Solanaceae</taxon>
        <taxon>Solanoideae</taxon>
        <taxon>Hyoscyameae</taxon>
        <taxon>Anisodus</taxon>
    </lineage>
</organism>
<dbReference type="EMBL" id="JAVYJV010000007">
    <property type="protein sequence ID" value="KAK4366141.1"/>
    <property type="molecule type" value="Genomic_DNA"/>
</dbReference>
<reference evidence="1" key="1">
    <citation type="submission" date="2023-12" db="EMBL/GenBank/DDBJ databases">
        <title>Genome assembly of Anisodus tanguticus.</title>
        <authorList>
            <person name="Wang Y.-J."/>
        </authorList>
    </citation>
    <scope>NUCLEOTIDE SEQUENCE</scope>
    <source>
        <strain evidence="1">KB-2021</strain>
        <tissue evidence="1">Leaf</tissue>
    </source>
</reference>
<name>A0AAE1SBW6_9SOLA</name>